<keyword evidence="1" id="KW-0732">Signal</keyword>
<dbReference type="InterPro" id="IPR016187">
    <property type="entry name" value="CTDL_fold"/>
</dbReference>
<reference evidence="3 4" key="1">
    <citation type="journal article" date="2023" name="Sci. Data">
        <title>Genome assembly of the Korean intertidal mud-creeper Batillaria attramentaria.</title>
        <authorList>
            <person name="Patra A.K."/>
            <person name="Ho P.T."/>
            <person name="Jun S."/>
            <person name="Lee S.J."/>
            <person name="Kim Y."/>
            <person name="Won Y.J."/>
        </authorList>
    </citation>
    <scope>NUCLEOTIDE SEQUENCE [LARGE SCALE GENOMIC DNA]</scope>
    <source>
        <strain evidence="3">Wonlab-2016</strain>
    </source>
</reference>
<dbReference type="Pfam" id="PF00059">
    <property type="entry name" value="Lectin_C"/>
    <property type="match status" value="1"/>
</dbReference>
<proteinExistence type="predicted"/>
<evidence type="ECO:0000256" key="1">
    <source>
        <dbReference type="SAM" id="SignalP"/>
    </source>
</evidence>
<dbReference type="Proteomes" id="UP001519460">
    <property type="component" value="Unassembled WGS sequence"/>
</dbReference>
<name>A0ABD0LVC7_9CAEN</name>
<evidence type="ECO:0000259" key="2">
    <source>
        <dbReference type="PROSITE" id="PS50041"/>
    </source>
</evidence>
<dbReference type="PROSITE" id="PS50041">
    <property type="entry name" value="C_TYPE_LECTIN_2"/>
    <property type="match status" value="1"/>
</dbReference>
<dbReference type="InterPro" id="IPR050111">
    <property type="entry name" value="C-type_lectin/snaclec_domain"/>
</dbReference>
<evidence type="ECO:0000313" key="4">
    <source>
        <dbReference type="Proteomes" id="UP001519460"/>
    </source>
</evidence>
<feature type="domain" description="C-type lectin" evidence="2">
    <location>
        <begin position="139"/>
        <end position="252"/>
    </location>
</feature>
<dbReference type="AlphaFoldDB" id="A0ABD0LVC7"/>
<dbReference type="PANTHER" id="PTHR22803">
    <property type="entry name" value="MANNOSE, PHOSPHOLIPASE, LECTIN RECEPTOR RELATED"/>
    <property type="match status" value="1"/>
</dbReference>
<dbReference type="SMART" id="SM00034">
    <property type="entry name" value="CLECT"/>
    <property type="match status" value="1"/>
</dbReference>
<keyword evidence="4" id="KW-1185">Reference proteome</keyword>
<feature type="signal peptide" evidence="1">
    <location>
        <begin position="1"/>
        <end position="19"/>
    </location>
</feature>
<dbReference type="Gene3D" id="3.10.100.10">
    <property type="entry name" value="Mannose-Binding Protein A, subunit A"/>
    <property type="match status" value="1"/>
</dbReference>
<dbReference type="SUPFAM" id="SSF56436">
    <property type="entry name" value="C-type lectin-like"/>
    <property type="match status" value="1"/>
</dbReference>
<accession>A0ABD0LVC7</accession>
<dbReference type="EMBL" id="JACVVK020000022">
    <property type="protein sequence ID" value="KAK7503121.1"/>
    <property type="molecule type" value="Genomic_DNA"/>
</dbReference>
<organism evidence="3 4">
    <name type="scientific">Batillaria attramentaria</name>
    <dbReference type="NCBI Taxonomy" id="370345"/>
    <lineage>
        <taxon>Eukaryota</taxon>
        <taxon>Metazoa</taxon>
        <taxon>Spiralia</taxon>
        <taxon>Lophotrochozoa</taxon>
        <taxon>Mollusca</taxon>
        <taxon>Gastropoda</taxon>
        <taxon>Caenogastropoda</taxon>
        <taxon>Sorbeoconcha</taxon>
        <taxon>Cerithioidea</taxon>
        <taxon>Batillariidae</taxon>
        <taxon>Batillaria</taxon>
    </lineage>
</organism>
<feature type="chain" id="PRO_5044788794" description="C-type lectin domain-containing protein" evidence="1">
    <location>
        <begin position="20"/>
        <end position="269"/>
    </location>
</feature>
<comment type="caution">
    <text evidence="3">The sequence shown here is derived from an EMBL/GenBank/DDBJ whole genome shotgun (WGS) entry which is preliminary data.</text>
</comment>
<dbReference type="InterPro" id="IPR001304">
    <property type="entry name" value="C-type_lectin-like"/>
</dbReference>
<sequence length="269" mass="30422">MLGVCWLGLLLQIVSGVEGVSDFDAQRAGYEFIYHDTHNLVLIIHGNKCYFTEFTDVMDTQLLVDGMKNHTEDALIAIIENGIGSLPDGYELGLRPSTLSYVRDKYTDRLADYHCLDKHLFTLEKVGQCLDCKVGWTRFQDSCYVLLREHVPWTSAKIMCEALGGGLLEIHSKAENDFITQLARHNGREYLWLGLTDLAHEGKWVWISNGQAPDYNNFLGTAPNNLQNHEGGEDCAYLKVPESGHWGDYYCELHTEDARYHIAAACETK</sequence>
<dbReference type="InterPro" id="IPR016186">
    <property type="entry name" value="C-type_lectin-like/link_sf"/>
</dbReference>
<dbReference type="CDD" id="cd00037">
    <property type="entry name" value="CLECT"/>
    <property type="match status" value="1"/>
</dbReference>
<evidence type="ECO:0000313" key="3">
    <source>
        <dbReference type="EMBL" id="KAK7503121.1"/>
    </source>
</evidence>
<protein>
    <recommendedName>
        <fullName evidence="2">C-type lectin domain-containing protein</fullName>
    </recommendedName>
</protein>
<gene>
    <name evidence="3" type="ORF">BaRGS_00005747</name>
</gene>